<dbReference type="CDD" id="cd17930">
    <property type="entry name" value="DEXHc_cas3"/>
    <property type="match status" value="1"/>
</dbReference>
<feature type="domain" description="Helicase ATP-binding" evidence="11">
    <location>
        <begin position="576"/>
        <end position="767"/>
    </location>
</feature>
<evidence type="ECO:0000313" key="13">
    <source>
        <dbReference type="EMBL" id="AEJ20059.1"/>
    </source>
</evidence>
<dbReference type="PROSITE" id="PS50943">
    <property type="entry name" value="HTH_CROC1"/>
    <property type="match status" value="1"/>
</dbReference>
<name>F8F440_GRAC1</name>
<evidence type="ECO:0000256" key="1">
    <source>
        <dbReference type="ARBA" id="ARBA00006847"/>
    </source>
</evidence>
<dbReference type="Proteomes" id="UP000000503">
    <property type="component" value="Chromosome"/>
</dbReference>
<comment type="similarity">
    <text evidence="2">In the central section; belongs to the CRISPR-associated helicase Cas3 family.</text>
</comment>
<keyword evidence="4" id="KW-0479">Metal-binding</keyword>
<evidence type="ECO:0000256" key="3">
    <source>
        <dbReference type="ARBA" id="ARBA00022722"/>
    </source>
</evidence>
<keyword evidence="9" id="KW-0051">Antiviral defense</keyword>
<dbReference type="PANTHER" id="PTHR34580">
    <property type="match status" value="1"/>
</dbReference>
<keyword evidence="14" id="KW-1185">Reference proteome</keyword>
<dbReference type="eggNOG" id="COG2378">
    <property type="taxonomic scope" value="Bacteria"/>
</dbReference>
<dbReference type="Gene3D" id="3.40.50.300">
    <property type="entry name" value="P-loop containing nucleotide triphosphate hydrolases"/>
    <property type="match status" value="2"/>
</dbReference>
<dbReference type="KEGG" id="scd:Spica_1929"/>
<comment type="similarity">
    <text evidence="1">In the N-terminal section; belongs to the CRISPR-associated nuclease Cas3-HD family.</text>
</comment>
<dbReference type="Gene3D" id="1.10.3210.30">
    <property type="match status" value="1"/>
</dbReference>
<keyword evidence="5" id="KW-0547">Nucleotide-binding</keyword>
<dbReference type="Pfam" id="PF01966">
    <property type="entry name" value="HD"/>
    <property type="match status" value="1"/>
</dbReference>
<evidence type="ECO:0000259" key="10">
    <source>
        <dbReference type="PROSITE" id="PS50943"/>
    </source>
</evidence>
<dbReference type="InterPro" id="IPR057727">
    <property type="entry name" value="WCX_dom"/>
</dbReference>
<evidence type="ECO:0000259" key="11">
    <source>
        <dbReference type="PROSITE" id="PS51192"/>
    </source>
</evidence>
<dbReference type="SUPFAM" id="SSF46785">
    <property type="entry name" value="Winged helix' DNA-binding domain"/>
    <property type="match status" value="1"/>
</dbReference>
<protein>
    <submittedName>
        <fullName evidence="13">Metal dependent phosphohydrolase</fullName>
    </submittedName>
</protein>
<keyword evidence="3" id="KW-0540">Nuclease</keyword>
<evidence type="ECO:0000259" key="12">
    <source>
        <dbReference type="PROSITE" id="PS51643"/>
    </source>
</evidence>
<dbReference type="AlphaFoldDB" id="F8F440"/>
<evidence type="ECO:0000256" key="6">
    <source>
        <dbReference type="ARBA" id="ARBA00022801"/>
    </source>
</evidence>
<sequence>MNRAENKATRLLQIENLLLAHPEGLTQAEIARKLQVDRSTINRDLMDLPASIYIDDIDGGKLKIDRSASLINLNLTLHEAMALHLASRLLATRMDRKNPHTASALRKLSLSMRRWADQIGHHVSIAADMMDDDSQKDDPNYVRVMELLTEGWANHRKVKIWHRSEKMGKTFMYLVSPYFIEPYAIGQTTQLICLSEPPGTLRTYKVERIERAEKTNEPYTIPKDFDPRSLLAEAWGIWYTDEEPQRILLRFTPRVAYRVKESLWHPTQIITEQDNGSLLWEAEIAEPQEMLPWIRGWGADCEVLEPKYLRETLEREVRKLAKLYGIGNISGPKSSFFAHRREGEDREDWQPLIEHLKKTAEMARDFCADANIAELAYIAGLIHDLGKYSDAFQKRLEGTGPRVEHSTAGAKELKALLKGTPQEVFAHLLVYPIMGHHTGLPDYGNETDLEGGTVCARLKNQLPDYSAYKSEVDLYTLSFPKRLNIQPLRLRVFPDKPTKDYFGFSLSFLVRMIYSALVDADFQETETYMKGSKPRGGYDDITTLRDKMGAYLKQFENPSSDINHKRNEILQACIAKGMNEKPGFFSLTVPTGGGKTLASMAFALHHAAEHGLKRVIYVIPFTTIIEQNAKVFKTIFGEGQVLEHHSNFDWEGKKRDNPDDRTNSALAKLKLAAENWDIPIVVTTNVQFFESLFANRSSRCRKLHNIAKSVIIFDEAQMLPREYMRPAMAAVWELVTNYGASAVFCTATQPGLERFLPENAEVRELAPNPHELFNFYKRVEVKYVGTLPDEDLITRLNAHEQALCIVNTRRHASGLFSGLEGEGNFHLSTLMCPAHRRTKLEEIKERLSSGKPCRVVSTTVMEAGIDLDFPVGYRALSGLDSINQAAGRVNREMRRGVSEMFVFEPKSEFIKKTPSFLKQSAEVTRMVLRDHAAEPISIPVISAFFERLYDLQDPNISFDVKRIMECFDSADARFKYETAAREFQIIEDSTETVIIPYNEEAQSLIEELKSTDYPFFTLRKLQPYTVSIFTTEFDKLSSKGVILTIDDTYYVLNPDYMKEYYDFDKGLIIPENGGGDGLLF</sequence>
<dbReference type="GO" id="GO:0004518">
    <property type="term" value="F:nuclease activity"/>
    <property type="evidence" value="ECO:0007669"/>
    <property type="project" value="UniProtKB-KW"/>
</dbReference>
<reference evidence="14" key="1">
    <citation type="journal article" date="2013" name="Stand. Genomic Sci.">
        <title>Genome sequence of the thermophilic fresh-water bacterium Spirochaeta caldaria type strain (H1(T)), reclassification of Spirochaeta caldaria, Spirochaeta stenostrepta, and Spirochaeta zuelzerae in the genus Treponema as Treponema caldaria comb. nov., Treponema stenostrepta comb. nov., and Treponema zuelzerae comb. nov., and emendation of the genus Treponema.</title>
        <authorList>
            <person name="Abt B."/>
            <person name="Goker M."/>
            <person name="Scheuner C."/>
            <person name="Han C."/>
            <person name="Lu M."/>
            <person name="Misra M."/>
            <person name="Lapidus A."/>
            <person name="Nolan M."/>
            <person name="Lucas S."/>
            <person name="Hammon N."/>
            <person name="Deshpande S."/>
            <person name="Cheng J.F."/>
            <person name="Tapia R."/>
            <person name="Goodwin L.A."/>
            <person name="Pitluck S."/>
            <person name="Liolios K."/>
            <person name="Pagani I."/>
            <person name="Ivanova N."/>
            <person name="Mavromatis K."/>
            <person name="Mikhailova N."/>
            <person name="Huntemann M."/>
            <person name="Pati A."/>
            <person name="Chen A."/>
            <person name="Palaniappan K."/>
            <person name="Land M."/>
            <person name="Hauser L."/>
            <person name="Jeffries C.D."/>
            <person name="Rohde M."/>
            <person name="Spring S."/>
            <person name="Gronow S."/>
            <person name="Detter J.C."/>
            <person name="Bristow J."/>
            <person name="Eisen J.A."/>
            <person name="Markowitz V."/>
            <person name="Hugenholtz P."/>
            <person name="Kyrpides N.C."/>
            <person name="Woyke T."/>
            <person name="Klenk H.P."/>
        </authorList>
    </citation>
    <scope>NUCLEOTIDE SEQUENCE</scope>
    <source>
        <strain evidence="14">ATCC 51460 / DSM 7334 / H1</strain>
    </source>
</reference>
<keyword evidence="6" id="KW-0378">Hydrolase</keyword>
<dbReference type="InterPro" id="IPR054712">
    <property type="entry name" value="Cas3-like_dom"/>
</dbReference>
<dbReference type="GO" id="GO:0051607">
    <property type="term" value="P:defense response to virus"/>
    <property type="evidence" value="ECO:0007669"/>
    <property type="project" value="UniProtKB-KW"/>
</dbReference>
<dbReference type="Pfam" id="PF22590">
    <property type="entry name" value="Cas3-like_C_2"/>
    <property type="match status" value="1"/>
</dbReference>
<dbReference type="eggNOG" id="COG1203">
    <property type="taxonomic scope" value="Bacteria"/>
</dbReference>
<dbReference type="GO" id="GO:0016787">
    <property type="term" value="F:hydrolase activity"/>
    <property type="evidence" value="ECO:0007669"/>
    <property type="project" value="UniProtKB-KW"/>
</dbReference>
<dbReference type="InterPro" id="IPR036390">
    <property type="entry name" value="WH_DNA-bd_sf"/>
</dbReference>
<evidence type="ECO:0000256" key="4">
    <source>
        <dbReference type="ARBA" id="ARBA00022723"/>
    </source>
</evidence>
<evidence type="ECO:0000256" key="7">
    <source>
        <dbReference type="ARBA" id="ARBA00022806"/>
    </source>
</evidence>
<dbReference type="SMART" id="SM00487">
    <property type="entry name" value="DEXDc"/>
    <property type="match status" value="1"/>
</dbReference>
<accession>F8F440</accession>
<gene>
    <name evidence="13" type="ordered locus">Spica_1929</name>
</gene>
<keyword evidence="7" id="KW-0347">Helicase</keyword>
<proteinExistence type="inferred from homology"/>
<feature type="domain" description="HTH cro/C1-type" evidence="10">
    <location>
        <begin position="14"/>
        <end position="43"/>
    </location>
</feature>
<dbReference type="InterPro" id="IPR006483">
    <property type="entry name" value="CRISPR-assoc_Cas3_HD"/>
</dbReference>
<dbReference type="InterPro" id="IPR006674">
    <property type="entry name" value="HD_domain"/>
</dbReference>
<dbReference type="OrthoDB" id="9810236at2"/>
<dbReference type="PROSITE" id="PS51192">
    <property type="entry name" value="HELICASE_ATP_BIND_1"/>
    <property type="match status" value="1"/>
</dbReference>
<dbReference type="RefSeq" id="WP_013969349.1">
    <property type="nucleotide sequence ID" value="NC_015732.1"/>
</dbReference>
<keyword evidence="8" id="KW-0067">ATP-binding</keyword>
<dbReference type="PROSITE" id="PS51643">
    <property type="entry name" value="HD_CAS3"/>
    <property type="match status" value="1"/>
</dbReference>
<dbReference type="SUPFAM" id="SSF52540">
    <property type="entry name" value="P-loop containing nucleoside triphosphate hydrolases"/>
    <property type="match status" value="1"/>
</dbReference>
<evidence type="ECO:0000256" key="2">
    <source>
        <dbReference type="ARBA" id="ARBA00009046"/>
    </source>
</evidence>
<dbReference type="Pfam" id="PF00270">
    <property type="entry name" value="DEAD"/>
    <property type="match status" value="1"/>
</dbReference>
<dbReference type="NCBIfam" id="TIGR01596">
    <property type="entry name" value="cas3_HD"/>
    <property type="match status" value="1"/>
</dbReference>
<dbReference type="InterPro" id="IPR014001">
    <property type="entry name" value="Helicase_ATP-bd"/>
</dbReference>
<feature type="domain" description="HD Cas3-type" evidence="12">
    <location>
        <begin position="345"/>
        <end position="523"/>
    </location>
</feature>
<dbReference type="Pfam" id="PF08279">
    <property type="entry name" value="HTH_11"/>
    <property type="match status" value="1"/>
</dbReference>
<dbReference type="SUPFAM" id="SSF109604">
    <property type="entry name" value="HD-domain/PDEase-like"/>
    <property type="match status" value="1"/>
</dbReference>
<dbReference type="GO" id="GO:0003676">
    <property type="term" value="F:nucleic acid binding"/>
    <property type="evidence" value="ECO:0007669"/>
    <property type="project" value="InterPro"/>
</dbReference>
<dbReference type="GO" id="GO:0005524">
    <property type="term" value="F:ATP binding"/>
    <property type="evidence" value="ECO:0007669"/>
    <property type="project" value="UniProtKB-KW"/>
</dbReference>
<dbReference type="InterPro" id="IPR038257">
    <property type="entry name" value="CRISPR-assoc_Cas3_HD_sf"/>
</dbReference>
<dbReference type="EMBL" id="CP002868">
    <property type="protein sequence ID" value="AEJ20059.1"/>
    <property type="molecule type" value="Genomic_DNA"/>
</dbReference>
<evidence type="ECO:0000256" key="9">
    <source>
        <dbReference type="ARBA" id="ARBA00023118"/>
    </source>
</evidence>
<dbReference type="Pfam" id="PF25583">
    <property type="entry name" value="WCX"/>
    <property type="match status" value="1"/>
</dbReference>
<evidence type="ECO:0000313" key="14">
    <source>
        <dbReference type="Proteomes" id="UP000000503"/>
    </source>
</evidence>
<evidence type="ECO:0000256" key="8">
    <source>
        <dbReference type="ARBA" id="ARBA00022840"/>
    </source>
</evidence>
<dbReference type="CDD" id="cd09641">
    <property type="entry name" value="Cas3''_I"/>
    <property type="match status" value="1"/>
</dbReference>
<dbReference type="HOGENOM" id="CLU_010123_0_0_12"/>
<dbReference type="InterPro" id="IPR001387">
    <property type="entry name" value="Cro/C1-type_HTH"/>
</dbReference>
<dbReference type="GO" id="GO:0004386">
    <property type="term" value="F:helicase activity"/>
    <property type="evidence" value="ECO:0007669"/>
    <property type="project" value="UniProtKB-KW"/>
</dbReference>
<dbReference type="InterPro" id="IPR027417">
    <property type="entry name" value="P-loop_NTPase"/>
</dbReference>
<dbReference type="GO" id="GO:0046872">
    <property type="term" value="F:metal ion binding"/>
    <property type="evidence" value="ECO:0007669"/>
    <property type="project" value="UniProtKB-KW"/>
</dbReference>
<dbReference type="InterPro" id="IPR051534">
    <property type="entry name" value="CBASS_pafABC_assoc_protein"/>
</dbReference>
<dbReference type="STRING" id="744872.Spica_1929"/>
<dbReference type="NCBIfam" id="TIGR01587">
    <property type="entry name" value="cas3_core"/>
    <property type="match status" value="1"/>
</dbReference>
<dbReference type="InterPro" id="IPR006474">
    <property type="entry name" value="Helicase_Cas3_CRISPR-ass_core"/>
</dbReference>
<organism evidence="13 14">
    <name type="scientific">Gracilinema caldarium (strain ATCC 51460 / DSM 7334 / H1)</name>
    <name type="common">Treponema caldarium</name>
    <dbReference type="NCBI Taxonomy" id="744872"/>
    <lineage>
        <taxon>Bacteria</taxon>
        <taxon>Pseudomonadati</taxon>
        <taxon>Spirochaetota</taxon>
        <taxon>Spirochaetia</taxon>
        <taxon>Spirochaetales</taxon>
        <taxon>Breznakiellaceae</taxon>
        <taxon>Gracilinema</taxon>
    </lineage>
</organism>
<evidence type="ECO:0000256" key="5">
    <source>
        <dbReference type="ARBA" id="ARBA00022741"/>
    </source>
</evidence>
<dbReference type="InterPro" id="IPR011545">
    <property type="entry name" value="DEAD/DEAH_box_helicase_dom"/>
</dbReference>
<dbReference type="PANTHER" id="PTHR34580:SF1">
    <property type="entry name" value="PROTEIN PAFC"/>
    <property type="match status" value="1"/>
</dbReference>
<dbReference type="InterPro" id="IPR013196">
    <property type="entry name" value="HTH_11"/>
</dbReference>